<evidence type="ECO:0000256" key="2">
    <source>
        <dbReference type="SAM" id="Phobius"/>
    </source>
</evidence>
<dbReference type="CDD" id="cd07389">
    <property type="entry name" value="MPP_PhoD"/>
    <property type="match status" value="1"/>
</dbReference>
<feature type="domain" description="PhoD-like phosphatase metallophosphatase" evidence="3">
    <location>
        <begin position="318"/>
        <end position="550"/>
    </location>
</feature>
<feature type="compositionally biased region" description="Polar residues" evidence="1">
    <location>
        <begin position="73"/>
        <end position="85"/>
    </location>
</feature>
<dbReference type="PANTHER" id="PTHR43606:SF2">
    <property type="entry name" value="ALKALINE PHOSPHATASE FAMILY PROTEIN (AFU_ORTHOLOGUE AFUA_5G03860)"/>
    <property type="match status" value="1"/>
</dbReference>
<evidence type="ECO:0000313" key="5">
    <source>
        <dbReference type="Proteomes" id="UP000307440"/>
    </source>
</evidence>
<feature type="compositionally biased region" description="Basic and acidic residues" evidence="1">
    <location>
        <begin position="57"/>
        <end position="72"/>
    </location>
</feature>
<dbReference type="EMBL" id="ML210175">
    <property type="protein sequence ID" value="TFK26359.1"/>
    <property type="molecule type" value="Genomic_DNA"/>
</dbReference>
<dbReference type="STRING" id="230819.A0A5C3L0C9"/>
<accession>A0A5C3L0C9</accession>
<dbReference type="AlphaFoldDB" id="A0A5C3L0C9"/>
<keyword evidence="2" id="KW-0812">Transmembrane</keyword>
<feature type="transmembrane region" description="Helical" evidence="2">
    <location>
        <begin position="107"/>
        <end position="130"/>
    </location>
</feature>
<evidence type="ECO:0000313" key="4">
    <source>
        <dbReference type="EMBL" id="TFK26359.1"/>
    </source>
</evidence>
<dbReference type="InterPro" id="IPR029052">
    <property type="entry name" value="Metallo-depent_PP-like"/>
</dbReference>
<dbReference type="Gene3D" id="3.60.21.70">
    <property type="entry name" value="PhoD-like phosphatase"/>
    <property type="match status" value="1"/>
</dbReference>
<dbReference type="InterPro" id="IPR018946">
    <property type="entry name" value="PhoD-like_MPP"/>
</dbReference>
<proteinExistence type="predicted"/>
<dbReference type="Proteomes" id="UP000307440">
    <property type="component" value="Unassembled WGS sequence"/>
</dbReference>
<protein>
    <submittedName>
        <fullName evidence="4">Alkaline phosphatase</fullName>
    </submittedName>
</protein>
<sequence>MASWIPPLLSTFYRIFAYIFLQLIPTRLAVPVLPFLYVSHLISLLFTSSTPNNVPVDGEHTTPDLQVKETERNGQPISDSTVPKRTSPTLAASLLFSLKTRDRLPNLLNVVINTALFVASLDLALNPVFYPENSVAFARVGAVYPDAAKITVRYPLSESNLTEWELRLLYRKAASSAPWKDGPLVFLREESDWVNTTKISNLWPETVYEYAFSDQDNAVVSPIQRFQTFPDPRFHEGSHFKFLVSSCITPNFPYGGPQNRLKIKGFDRLAEYLKPSKPALILNETVEAVDTTVNATEAEEIVIETPSETEESISGLYKFMLFLGDFIYADVPIYFGDAPDAYLRLYRRNYASQSFRKLYKSLPILFAYDDHEIINNYGGEGVDLAPYHNASLGFSLYNGNSNYDSINPGDHYYNFTYGDTAFFVLDTRRHRSSTDTEPDSRTMLGSTQLEALQNWLSKVNETVTFKFIVSSVPFTSLWQHDALKDSWGGYEVEKATILDAIQTVPNVFILSGDRHEFAAIEFAAPAVNLHVVREFSTSPLNMFYIPFVRTLKMESDVMLEQVRKETKLTDAGPVVEVYSDLVPTERVLKYIQVGNSKWSSIEVDTRNRSRPVLRLEVIIDGEEAYRLETIGTPIKAKQTKSLISVPSGIKHFLGKLGFQSKQWF</sequence>
<organism evidence="4 5">
    <name type="scientific">Coprinopsis marcescibilis</name>
    <name type="common">Agaric fungus</name>
    <name type="synonym">Psathyrella marcescibilis</name>
    <dbReference type="NCBI Taxonomy" id="230819"/>
    <lineage>
        <taxon>Eukaryota</taxon>
        <taxon>Fungi</taxon>
        <taxon>Dikarya</taxon>
        <taxon>Basidiomycota</taxon>
        <taxon>Agaricomycotina</taxon>
        <taxon>Agaricomycetes</taxon>
        <taxon>Agaricomycetidae</taxon>
        <taxon>Agaricales</taxon>
        <taxon>Agaricineae</taxon>
        <taxon>Psathyrellaceae</taxon>
        <taxon>Coprinopsis</taxon>
    </lineage>
</organism>
<gene>
    <name evidence="4" type="ORF">FA15DRAFT_667441</name>
</gene>
<feature type="transmembrane region" description="Helical" evidence="2">
    <location>
        <begin position="15"/>
        <end position="38"/>
    </location>
</feature>
<dbReference type="InterPro" id="IPR052900">
    <property type="entry name" value="Phospholipid_Metab_Enz"/>
</dbReference>
<name>A0A5C3L0C9_COPMA</name>
<evidence type="ECO:0000259" key="3">
    <source>
        <dbReference type="Pfam" id="PF09423"/>
    </source>
</evidence>
<dbReference type="SUPFAM" id="SSF56300">
    <property type="entry name" value="Metallo-dependent phosphatases"/>
    <property type="match status" value="1"/>
</dbReference>
<keyword evidence="2" id="KW-0472">Membrane</keyword>
<dbReference type="OrthoDB" id="2100241at2759"/>
<keyword evidence="2" id="KW-1133">Transmembrane helix</keyword>
<dbReference type="InterPro" id="IPR038607">
    <property type="entry name" value="PhoD-like_sf"/>
</dbReference>
<reference evidence="4 5" key="1">
    <citation type="journal article" date="2019" name="Nat. Ecol. Evol.">
        <title>Megaphylogeny resolves global patterns of mushroom evolution.</title>
        <authorList>
            <person name="Varga T."/>
            <person name="Krizsan K."/>
            <person name="Foldi C."/>
            <person name="Dima B."/>
            <person name="Sanchez-Garcia M."/>
            <person name="Sanchez-Ramirez S."/>
            <person name="Szollosi G.J."/>
            <person name="Szarkandi J.G."/>
            <person name="Papp V."/>
            <person name="Albert L."/>
            <person name="Andreopoulos W."/>
            <person name="Angelini C."/>
            <person name="Antonin V."/>
            <person name="Barry K.W."/>
            <person name="Bougher N.L."/>
            <person name="Buchanan P."/>
            <person name="Buyck B."/>
            <person name="Bense V."/>
            <person name="Catcheside P."/>
            <person name="Chovatia M."/>
            <person name="Cooper J."/>
            <person name="Damon W."/>
            <person name="Desjardin D."/>
            <person name="Finy P."/>
            <person name="Geml J."/>
            <person name="Haridas S."/>
            <person name="Hughes K."/>
            <person name="Justo A."/>
            <person name="Karasinski D."/>
            <person name="Kautmanova I."/>
            <person name="Kiss B."/>
            <person name="Kocsube S."/>
            <person name="Kotiranta H."/>
            <person name="LaButti K.M."/>
            <person name="Lechner B.E."/>
            <person name="Liimatainen K."/>
            <person name="Lipzen A."/>
            <person name="Lukacs Z."/>
            <person name="Mihaltcheva S."/>
            <person name="Morgado L.N."/>
            <person name="Niskanen T."/>
            <person name="Noordeloos M.E."/>
            <person name="Ohm R.A."/>
            <person name="Ortiz-Santana B."/>
            <person name="Ovrebo C."/>
            <person name="Racz N."/>
            <person name="Riley R."/>
            <person name="Savchenko A."/>
            <person name="Shiryaev A."/>
            <person name="Soop K."/>
            <person name="Spirin V."/>
            <person name="Szebenyi C."/>
            <person name="Tomsovsky M."/>
            <person name="Tulloss R.E."/>
            <person name="Uehling J."/>
            <person name="Grigoriev I.V."/>
            <person name="Vagvolgyi C."/>
            <person name="Papp T."/>
            <person name="Martin F.M."/>
            <person name="Miettinen O."/>
            <person name="Hibbett D.S."/>
            <person name="Nagy L.G."/>
        </authorList>
    </citation>
    <scope>NUCLEOTIDE SEQUENCE [LARGE SCALE GENOMIC DNA]</scope>
    <source>
        <strain evidence="4 5">CBS 121175</strain>
    </source>
</reference>
<dbReference type="Pfam" id="PF09423">
    <property type="entry name" value="PhoD"/>
    <property type="match status" value="1"/>
</dbReference>
<feature type="region of interest" description="Disordered" evidence="1">
    <location>
        <begin position="55"/>
        <end position="85"/>
    </location>
</feature>
<evidence type="ECO:0000256" key="1">
    <source>
        <dbReference type="SAM" id="MobiDB-lite"/>
    </source>
</evidence>
<keyword evidence="5" id="KW-1185">Reference proteome</keyword>
<dbReference type="PANTHER" id="PTHR43606">
    <property type="entry name" value="PHOSPHATASE, PUTATIVE (AFU_ORTHOLOGUE AFUA_6G08710)-RELATED"/>
    <property type="match status" value="1"/>
</dbReference>